<dbReference type="PROSITE" id="PS51318">
    <property type="entry name" value="TAT"/>
    <property type="match status" value="1"/>
</dbReference>
<evidence type="ECO:0000313" key="2">
    <source>
        <dbReference type="Proteomes" id="UP000244867"/>
    </source>
</evidence>
<evidence type="ECO:0000313" key="1">
    <source>
        <dbReference type="EMBL" id="PUA79247.1"/>
    </source>
</evidence>
<dbReference type="PANTHER" id="PTHR43737:SF1">
    <property type="entry name" value="DUF1501 DOMAIN-CONTAINING PROTEIN"/>
    <property type="match status" value="1"/>
</dbReference>
<dbReference type="PANTHER" id="PTHR43737">
    <property type="entry name" value="BLL7424 PROTEIN"/>
    <property type="match status" value="1"/>
</dbReference>
<dbReference type="Pfam" id="PF07394">
    <property type="entry name" value="DUF1501"/>
    <property type="match status" value="1"/>
</dbReference>
<evidence type="ECO:0008006" key="3">
    <source>
        <dbReference type="Google" id="ProtNLM"/>
    </source>
</evidence>
<organism evidence="1 2">
    <name type="scientific">Nocardioides currus</name>
    <dbReference type="NCBI Taxonomy" id="2133958"/>
    <lineage>
        <taxon>Bacteria</taxon>
        <taxon>Bacillati</taxon>
        <taxon>Actinomycetota</taxon>
        <taxon>Actinomycetes</taxon>
        <taxon>Propionibacteriales</taxon>
        <taxon>Nocardioidaceae</taxon>
        <taxon>Nocardioides</taxon>
    </lineage>
</organism>
<dbReference type="AlphaFoldDB" id="A0A2R7YS56"/>
<dbReference type="EMBL" id="PYXZ01000011">
    <property type="protein sequence ID" value="PUA79247.1"/>
    <property type="molecule type" value="Genomic_DNA"/>
</dbReference>
<reference evidence="1 2" key="1">
    <citation type="submission" date="2018-03" db="EMBL/GenBank/DDBJ databases">
        <authorList>
            <person name="Keele B.F."/>
        </authorList>
    </citation>
    <scope>NUCLEOTIDE SEQUENCE [LARGE SCALE GENOMIC DNA]</scope>
    <source>
        <strain evidence="1 2">IB-3</strain>
    </source>
</reference>
<dbReference type="InterPro" id="IPR006311">
    <property type="entry name" value="TAT_signal"/>
</dbReference>
<name>A0A2R7YS56_9ACTN</name>
<accession>A0A2R7YS56</accession>
<sequence>MNDMTTSFPASAPMADCCDDFTRMRLSRRALMGTAAGLAGAAVVYGGAEVRASAAGLAPAPSVLVVLSLRGAADGLSLVVPHADPVYYQARPRIAVPADQLLARDGMFGLHPSLAPLLPLWQAGKVAAVHATGLPAPNRSHFAAMEEIEDASAGSAQRIGWLNRLIGLDAITSPVQAVGLGSGVLPTSLSGPAAAMAAESVDGISIAGTDGSSAAGRRASLATLWNKDTSVLGRAARDTFASVDTFAPIAAGDDTPANGAVYPSGDLGDSLAHAARIVRGDLGVQVITVDQGDWDMHTGVGTLEWGRMKDNAGGLASSLAAFFTDIGPLADKVTVVALSEFGRRVAENANYGLDHGYGNVMFLAGAGVVGGRYYGTWPGLVNTEDGDLTVTTDYRAVLSEVVRARFSVDSSQVFPGFSGAGLGVVAPRAT</sequence>
<proteinExistence type="predicted"/>
<comment type="caution">
    <text evidence="1">The sequence shown here is derived from an EMBL/GenBank/DDBJ whole genome shotgun (WGS) entry which is preliminary data.</text>
</comment>
<dbReference type="Proteomes" id="UP000244867">
    <property type="component" value="Unassembled WGS sequence"/>
</dbReference>
<gene>
    <name evidence="1" type="ORF">C7S10_19645</name>
</gene>
<dbReference type="InterPro" id="IPR010869">
    <property type="entry name" value="DUF1501"/>
</dbReference>
<protein>
    <recommendedName>
        <fullName evidence="3">DUF1501 domain-containing protein</fullName>
    </recommendedName>
</protein>
<keyword evidence="2" id="KW-1185">Reference proteome</keyword>